<evidence type="ECO:0000313" key="8">
    <source>
        <dbReference type="EMBL" id="QDT59195.1"/>
    </source>
</evidence>
<evidence type="ECO:0000256" key="3">
    <source>
        <dbReference type="ARBA" id="ARBA00022989"/>
    </source>
</evidence>
<gene>
    <name evidence="8" type="ORF">SV7mr_17020</name>
</gene>
<feature type="transmembrane region" description="Helical" evidence="7">
    <location>
        <begin position="36"/>
        <end position="57"/>
    </location>
</feature>
<dbReference type="EMBL" id="CP036272">
    <property type="protein sequence ID" value="QDT59195.1"/>
    <property type="molecule type" value="Genomic_DNA"/>
</dbReference>
<name>A0A517SSU9_9BACT</name>
<reference evidence="8 9" key="1">
    <citation type="submission" date="2019-02" db="EMBL/GenBank/DDBJ databases">
        <title>Deep-cultivation of Planctomycetes and their phenomic and genomic characterization uncovers novel biology.</title>
        <authorList>
            <person name="Wiegand S."/>
            <person name="Jogler M."/>
            <person name="Boedeker C."/>
            <person name="Pinto D."/>
            <person name="Vollmers J."/>
            <person name="Rivas-Marin E."/>
            <person name="Kohn T."/>
            <person name="Peeters S.H."/>
            <person name="Heuer A."/>
            <person name="Rast P."/>
            <person name="Oberbeckmann S."/>
            <person name="Bunk B."/>
            <person name="Jeske O."/>
            <person name="Meyerdierks A."/>
            <person name="Storesund J.E."/>
            <person name="Kallscheuer N."/>
            <person name="Luecker S."/>
            <person name="Lage O.M."/>
            <person name="Pohl T."/>
            <person name="Merkel B.J."/>
            <person name="Hornburger P."/>
            <person name="Mueller R.-W."/>
            <person name="Bruemmer F."/>
            <person name="Labrenz M."/>
            <person name="Spormann A.M."/>
            <person name="Op den Camp H."/>
            <person name="Overmann J."/>
            <person name="Amann R."/>
            <person name="Jetten M.S.M."/>
            <person name="Mascher T."/>
            <person name="Medema M.H."/>
            <person name="Devos D.P."/>
            <person name="Kaster A.-K."/>
            <person name="Ovreas L."/>
            <person name="Rohde M."/>
            <person name="Galperin M.Y."/>
            <person name="Jogler C."/>
        </authorList>
    </citation>
    <scope>NUCLEOTIDE SEQUENCE [LARGE SCALE GENOMIC DNA]</scope>
    <source>
        <strain evidence="8 9">SV_7m_r</strain>
    </source>
</reference>
<evidence type="ECO:0000256" key="1">
    <source>
        <dbReference type="ARBA" id="ARBA00004141"/>
    </source>
</evidence>
<dbReference type="InterPro" id="IPR004254">
    <property type="entry name" value="AdipoR/HlyIII-related"/>
</dbReference>
<dbReference type="PANTHER" id="PTHR20855">
    <property type="entry name" value="ADIPOR/PROGESTIN RECEPTOR-RELATED"/>
    <property type="match status" value="1"/>
</dbReference>
<evidence type="ECO:0000256" key="6">
    <source>
        <dbReference type="SAM" id="MobiDB-lite"/>
    </source>
</evidence>
<keyword evidence="3 7" id="KW-1133">Transmembrane helix</keyword>
<accession>A0A517SSU9</accession>
<feature type="compositionally biased region" description="Polar residues" evidence="6">
    <location>
        <begin position="1"/>
        <end position="13"/>
    </location>
</feature>
<feature type="transmembrane region" description="Helical" evidence="7">
    <location>
        <begin position="69"/>
        <end position="92"/>
    </location>
</feature>
<dbReference type="GO" id="GO:0046872">
    <property type="term" value="F:metal ion binding"/>
    <property type="evidence" value="ECO:0007669"/>
    <property type="project" value="UniProtKB-KW"/>
</dbReference>
<comment type="subcellular location">
    <subcellularLocation>
        <location evidence="1">Membrane</location>
        <topology evidence="1">Multi-pass membrane protein</topology>
    </subcellularLocation>
</comment>
<keyword evidence="5" id="KW-0479">Metal-binding</keyword>
<organism evidence="8 9">
    <name type="scientific">Stieleria bergensis</name>
    <dbReference type="NCBI Taxonomy" id="2528025"/>
    <lineage>
        <taxon>Bacteria</taxon>
        <taxon>Pseudomonadati</taxon>
        <taxon>Planctomycetota</taxon>
        <taxon>Planctomycetia</taxon>
        <taxon>Pirellulales</taxon>
        <taxon>Pirellulaceae</taxon>
        <taxon>Stieleria</taxon>
    </lineage>
</organism>
<keyword evidence="5" id="KW-0862">Zinc</keyword>
<dbReference type="OrthoDB" id="9813689at2"/>
<protein>
    <submittedName>
        <fullName evidence="8">Hemolysin-III related</fullName>
    </submittedName>
</protein>
<feature type="binding site" evidence="5">
    <location>
        <position position="89"/>
    </location>
    <ligand>
        <name>Zn(2+)</name>
        <dbReference type="ChEBI" id="CHEBI:29105"/>
    </ligand>
</feature>
<feature type="transmembrane region" description="Helical" evidence="7">
    <location>
        <begin position="210"/>
        <end position="232"/>
    </location>
</feature>
<dbReference type="Pfam" id="PF03006">
    <property type="entry name" value="HlyIII"/>
    <property type="match status" value="1"/>
</dbReference>
<feature type="transmembrane region" description="Helical" evidence="7">
    <location>
        <begin position="128"/>
        <end position="145"/>
    </location>
</feature>
<evidence type="ECO:0000313" key="9">
    <source>
        <dbReference type="Proteomes" id="UP000315003"/>
    </source>
</evidence>
<feature type="binding site" evidence="5">
    <location>
        <position position="213"/>
    </location>
    <ligand>
        <name>Zn(2+)</name>
        <dbReference type="ChEBI" id="CHEBI:29105"/>
    </ligand>
</feature>
<keyword evidence="4 7" id="KW-0472">Membrane</keyword>
<feature type="transmembrane region" description="Helical" evidence="7">
    <location>
        <begin position="181"/>
        <end position="201"/>
    </location>
</feature>
<dbReference type="GO" id="GO:0016020">
    <property type="term" value="C:membrane"/>
    <property type="evidence" value="ECO:0007669"/>
    <property type="project" value="UniProtKB-SubCell"/>
</dbReference>
<dbReference type="PANTHER" id="PTHR20855:SF3">
    <property type="entry name" value="LD03007P"/>
    <property type="match status" value="1"/>
</dbReference>
<proteinExistence type="predicted"/>
<feature type="transmembrane region" description="Helical" evidence="7">
    <location>
        <begin position="157"/>
        <end position="175"/>
    </location>
</feature>
<evidence type="ECO:0000256" key="4">
    <source>
        <dbReference type="ARBA" id="ARBA00023136"/>
    </source>
</evidence>
<evidence type="ECO:0000256" key="2">
    <source>
        <dbReference type="ARBA" id="ARBA00022692"/>
    </source>
</evidence>
<feature type="region of interest" description="Disordered" evidence="6">
    <location>
        <begin position="1"/>
        <end position="30"/>
    </location>
</feature>
<evidence type="ECO:0000256" key="5">
    <source>
        <dbReference type="PIRSR" id="PIRSR604254-1"/>
    </source>
</evidence>
<keyword evidence="9" id="KW-1185">Reference proteome</keyword>
<evidence type="ECO:0000256" key="7">
    <source>
        <dbReference type="SAM" id="Phobius"/>
    </source>
</evidence>
<dbReference type="RefSeq" id="WP_145270907.1">
    <property type="nucleotide sequence ID" value="NZ_CP036272.1"/>
</dbReference>
<dbReference type="AlphaFoldDB" id="A0A517SSU9"/>
<keyword evidence="2 7" id="KW-0812">Transmembrane</keyword>
<dbReference type="Proteomes" id="UP000315003">
    <property type="component" value="Chromosome"/>
</dbReference>
<feature type="binding site" evidence="5">
    <location>
        <position position="209"/>
    </location>
    <ligand>
        <name>Zn(2+)</name>
        <dbReference type="ChEBI" id="CHEBI:29105"/>
    </ligand>
</feature>
<sequence>MSAHENLTASPQSIADDDSARPLTPLAPPTRSGEEWANALSHGVAAFLALPLAYWLIAMGLQRETTMAVACAVYMLAVFGTFLFSTLSHVIFTQPGHNRMRACDQAMIYAMISGTYTPIVVKYCPANLMLWVLAAMWSYTLWAMINKVFLHGRVNNISPVGYLMLGWLPSLPLYSNVPSGLGLAMLIGGLMYTIGVVILFCDNRARYLHVVWHLMVIVAALTHYMAIMQWVVLA</sequence>